<gene>
    <name evidence="1" type="ORF">BPAE_0174g00050</name>
</gene>
<accession>A0A4Z1FBV2</accession>
<name>A0A4Z1FBV2_9HELO</name>
<keyword evidence="2" id="KW-1185">Reference proteome</keyword>
<dbReference type="AlphaFoldDB" id="A0A4Z1FBV2"/>
<evidence type="ECO:0000313" key="2">
    <source>
        <dbReference type="Proteomes" id="UP000297910"/>
    </source>
</evidence>
<organism evidence="1 2">
    <name type="scientific">Botrytis paeoniae</name>
    <dbReference type="NCBI Taxonomy" id="278948"/>
    <lineage>
        <taxon>Eukaryota</taxon>
        <taxon>Fungi</taxon>
        <taxon>Dikarya</taxon>
        <taxon>Ascomycota</taxon>
        <taxon>Pezizomycotina</taxon>
        <taxon>Leotiomycetes</taxon>
        <taxon>Helotiales</taxon>
        <taxon>Sclerotiniaceae</taxon>
        <taxon>Botrytis</taxon>
    </lineage>
</organism>
<protein>
    <submittedName>
        <fullName evidence="1">Uncharacterized protein</fullName>
    </submittedName>
</protein>
<proteinExistence type="predicted"/>
<dbReference type="EMBL" id="PQXI01000174">
    <property type="protein sequence ID" value="TGO22284.1"/>
    <property type="molecule type" value="Genomic_DNA"/>
</dbReference>
<sequence>MDSSDDIQLPGKHASTATFVALYSQSYADETNEDMNVPGNLEFYRKIIDFENDTGKHELILGDLDRSQQRAVQSIAHSRNLDYEYQQGYARVLRNCTTDWNIEAMIENSSAEITHYNKPTNSRRLPNEPSHYEIDYFGSNLEIEPWPQYSVYPYPLKLPSELAQDNVASEGLPLPQSETGS</sequence>
<reference evidence="1 2" key="1">
    <citation type="submission" date="2017-12" db="EMBL/GenBank/DDBJ databases">
        <title>Comparative genomics of Botrytis spp.</title>
        <authorList>
            <person name="Valero-Jimenez C.A."/>
            <person name="Tapia P."/>
            <person name="Veloso J."/>
            <person name="Silva-Moreno E."/>
            <person name="Staats M."/>
            <person name="Valdes J.H."/>
            <person name="Van Kan J.A.L."/>
        </authorList>
    </citation>
    <scope>NUCLEOTIDE SEQUENCE [LARGE SCALE GENOMIC DNA]</scope>
    <source>
        <strain evidence="1 2">Bp0003</strain>
    </source>
</reference>
<comment type="caution">
    <text evidence="1">The sequence shown here is derived from an EMBL/GenBank/DDBJ whole genome shotgun (WGS) entry which is preliminary data.</text>
</comment>
<evidence type="ECO:0000313" key="1">
    <source>
        <dbReference type="EMBL" id="TGO22284.1"/>
    </source>
</evidence>
<dbReference type="Proteomes" id="UP000297910">
    <property type="component" value="Unassembled WGS sequence"/>
</dbReference>